<accession>A0A4S3B4L7</accession>
<evidence type="ECO:0000313" key="1">
    <source>
        <dbReference type="EMBL" id="THB61227.1"/>
    </source>
</evidence>
<dbReference type="AlphaFoldDB" id="A0A4S3B4L7"/>
<dbReference type="InterPro" id="IPR009061">
    <property type="entry name" value="DNA-bd_dom_put_sf"/>
</dbReference>
<dbReference type="SUPFAM" id="SSF46955">
    <property type="entry name" value="Putative DNA-binding domain"/>
    <property type="match status" value="1"/>
</dbReference>
<dbReference type="Proteomes" id="UP000310506">
    <property type="component" value="Unassembled WGS sequence"/>
</dbReference>
<protein>
    <submittedName>
        <fullName evidence="1">DNA-binding protein</fullName>
    </submittedName>
</protein>
<dbReference type="GO" id="GO:0003677">
    <property type="term" value="F:DNA binding"/>
    <property type="evidence" value="ECO:0007669"/>
    <property type="project" value="UniProtKB-KW"/>
</dbReference>
<dbReference type="InterPro" id="IPR036388">
    <property type="entry name" value="WH-like_DNA-bd_sf"/>
</dbReference>
<dbReference type="OrthoDB" id="2194156at2"/>
<organism evidence="1 2">
    <name type="scientific">Vagococcus silagei</name>
    <dbReference type="NCBI Taxonomy" id="2508885"/>
    <lineage>
        <taxon>Bacteria</taxon>
        <taxon>Bacillati</taxon>
        <taxon>Bacillota</taxon>
        <taxon>Bacilli</taxon>
        <taxon>Lactobacillales</taxon>
        <taxon>Enterococcaceae</taxon>
        <taxon>Vagococcus</taxon>
    </lineage>
</organism>
<dbReference type="EMBL" id="SDGV01000014">
    <property type="protein sequence ID" value="THB61227.1"/>
    <property type="molecule type" value="Genomic_DNA"/>
</dbReference>
<keyword evidence="2" id="KW-1185">Reference proteome</keyword>
<dbReference type="Gene3D" id="1.10.10.10">
    <property type="entry name" value="Winged helix-like DNA-binding domain superfamily/Winged helix DNA-binding domain"/>
    <property type="match status" value="1"/>
</dbReference>
<evidence type="ECO:0000313" key="2">
    <source>
        <dbReference type="Proteomes" id="UP000310506"/>
    </source>
</evidence>
<sequence length="91" mass="10378">MSGFQVMLNETQTKELQRYIFELTNEAVQQAIHNAGTDKEFLNQKEMASWVGVSSTTLRSYVNEGMPMIVIGGRNLYSKKEVSKFLLSKQK</sequence>
<reference evidence="1 2" key="1">
    <citation type="submission" date="2019-01" db="EMBL/GenBank/DDBJ databases">
        <title>Vagococcus silagei sp. nov. isolated from brewer's grain.</title>
        <authorList>
            <person name="Guu J.-R."/>
        </authorList>
    </citation>
    <scope>NUCLEOTIDE SEQUENCE [LARGE SCALE GENOMIC DNA]</scope>
    <source>
        <strain evidence="1 2">2B-2</strain>
    </source>
</reference>
<proteinExistence type="predicted"/>
<gene>
    <name evidence="1" type="ORF">ESZ54_05640</name>
</gene>
<comment type="caution">
    <text evidence="1">The sequence shown here is derived from an EMBL/GenBank/DDBJ whole genome shotgun (WGS) entry which is preliminary data.</text>
</comment>
<keyword evidence="1" id="KW-0238">DNA-binding</keyword>
<name>A0A4S3B4L7_9ENTE</name>